<comment type="caution">
    <text evidence="1">The sequence shown here is derived from an EMBL/GenBank/DDBJ whole genome shotgun (WGS) entry which is preliminary data.</text>
</comment>
<dbReference type="Proteomes" id="UP000317638">
    <property type="component" value="Unassembled WGS sequence"/>
</dbReference>
<evidence type="ECO:0000313" key="1">
    <source>
        <dbReference type="EMBL" id="TRY17489.1"/>
    </source>
</evidence>
<reference evidence="1 2" key="1">
    <citation type="submission" date="2019-07" db="EMBL/GenBank/DDBJ databases">
        <authorList>
            <person name="Zhou L.-Y."/>
        </authorList>
    </citation>
    <scope>NUCLEOTIDE SEQUENCE [LARGE SCALE GENOMIC DNA]</scope>
    <source>
        <strain evidence="1 2">YIM 101269</strain>
    </source>
</reference>
<dbReference type="EMBL" id="VKKG01000005">
    <property type="protein sequence ID" value="TRY17489.1"/>
    <property type="molecule type" value="Genomic_DNA"/>
</dbReference>
<name>A0A553JYF8_9ACTN</name>
<gene>
    <name evidence="1" type="ORF">FOJ82_13275</name>
</gene>
<organism evidence="1 2">
    <name type="scientific">Tessaracoccus rhinocerotis</name>
    <dbReference type="NCBI Taxonomy" id="1689449"/>
    <lineage>
        <taxon>Bacteria</taxon>
        <taxon>Bacillati</taxon>
        <taxon>Actinomycetota</taxon>
        <taxon>Actinomycetes</taxon>
        <taxon>Propionibacteriales</taxon>
        <taxon>Propionibacteriaceae</taxon>
        <taxon>Tessaracoccus</taxon>
    </lineage>
</organism>
<proteinExistence type="predicted"/>
<sequence>MKFDDTLSPEGVDAQTMHRRAVSVANRLLGGSGRAELFAFRAQPQHSIPVLAHGTLPDGTFVVAASISNDGVGAGEQSFDVRLDVEKDAPEATLRIRAATMHALGRLTWVDEEFSSGPTMAGQLPELVAGLAGMPGVRIGTVEFPKVLLHDCAGIIPLTSTEIGTAGKTEPFPQFGEELSAAEAVASMAVAEWVEVIEAVLTGRLPGEELTRVHLPTGCAHTLGTVRCVDVDATGVTVMHFTAMDATTVFVPFAAPVADVDGLRAGLEALLASSLAPAF</sequence>
<evidence type="ECO:0000313" key="2">
    <source>
        <dbReference type="Proteomes" id="UP000317638"/>
    </source>
</evidence>
<accession>A0A553JYF8</accession>
<keyword evidence="2" id="KW-1185">Reference proteome</keyword>
<dbReference type="RefSeq" id="WP_143938953.1">
    <property type="nucleotide sequence ID" value="NZ_VKKG01000005.1"/>
</dbReference>
<dbReference type="OrthoDB" id="3725439at2"/>
<protein>
    <submittedName>
        <fullName evidence="1">DUF2470 domain-containing protein</fullName>
    </submittedName>
</protein>
<dbReference type="AlphaFoldDB" id="A0A553JYF8"/>